<feature type="transmembrane region" description="Helical" evidence="8">
    <location>
        <begin position="80"/>
        <end position="97"/>
    </location>
</feature>
<reference evidence="10 11" key="1">
    <citation type="submission" date="2018-11" db="EMBL/GenBank/DDBJ databases">
        <title>Complete genome sequencing of the Actinobacteria Serinibacter sp. K3-2.</title>
        <authorList>
            <person name="Rakitin A.L."/>
            <person name="Beletsky A.V."/>
            <person name="Mardanov A.V."/>
            <person name="Ravin N.V."/>
            <person name="Gromova A.S."/>
            <person name="Filippova S.N."/>
            <person name="Gal'Chenko V.F."/>
        </authorList>
    </citation>
    <scope>NUCLEOTIDE SEQUENCE [LARGE SCALE GENOMIC DNA]</scope>
    <source>
        <strain evidence="10 11">K3-2</strain>
    </source>
</reference>
<sequence length="428" mass="43066">MTTTTDDAWSLRRLWPGVYLPAIVVEAGIGAVIPFVPAVVTAQGGSLAVAGVLAAMLPIGHIVADIPAGALAGRIGDRRAMQVACLLVALAMAGAALAPSILLLAICLFLMGCADAVFGLARQSYLTAVVPPLRRARALSTLGGVHRIGLFVGPFLGALVVAGGSPARAFGLAVATSLLAWLVVTVSRELPGAETIRAGEGHTGVATVLREHSRVLTRLGVAIAAIGLIRGARQVVLPLWGTAIGLDPTTTALVFGVSGAVDMLLFYPAGKVMDARGRLWIAIPSMLTMGLALALVPFTSTATGLGLVALLLGLGNGMGSGVVMTLGADVAPPATRAQFLGAWRLLQDLGSAAGPLALSAGAALGSLAGGVGAVAVLSIGAAGALWRFVPRYSVHANRTTRRRAGIGVDPGATEGPDRGTGPTGQSPR</sequence>
<evidence type="ECO:0000313" key="11">
    <source>
        <dbReference type="Proteomes" id="UP000297318"/>
    </source>
</evidence>
<dbReference type="RefSeq" id="WP_135849653.1">
    <property type="nucleotide sequence ID" value="NZ_RHPJ01000002.1"/>
</dbReference>
<dbReference type="OrthoDB" id="3285241at2"/>
<dbReference type="Pfam" id="PF07690">
    <property type="entry name" value="MFS_1"/>
    <property type="match status" value="1"/>
</dbReference>
<evidence type="ECO:0000259" key="9">
    <source>
        <dbReference type="PROSITE" id="PS50850"/>
    </source>
</evidence>
<feature type="transmembrane region" description="Helical" evidence="8">
    <location>
        <begin position="356"/>
        <end position="389"/>
    </location>
</feature>
<dbReference type="InterPro" id="IPR001958">
    <property type="entry name" value="Tet-R_TetA/multi-R_MdtG-like"/>
</dbReference>
<feature type="transmembrane region" description="Helical" evidence="8">
    <location>
        <begin position="18"/>
        <end position="40"/>
    </location>
</feature>
<evidence type="ECO:0000256" key="3">
    <source>
        <dbReference type="ARBA" id="ARBA00022475"/>
    </source>
</evidence>
<evidence type="ECO:0000256" key="6">
    <source>
        <dbReference type="ARBA" id="ARBA00023136"/>
    </source>
</evidence>
<keyword evidence="11" id="KW-1185">Reference proteome</keyword>
<evidence type="ECO:0000256" key="4">
    <source>
        <dbReference type="ARBA" id="ARBA00022692"/>
    </source>
</evidence>
<dbReference type="InterPro" id="IPR036259">
    <property type="entry name" value="MFS_trans_sf"/>
</dbReference>
<dbReference type="InterPro" id="IPR020846">
    <property type="entry name" value="MFS_dom"/>
</dbReference>
<evidence type="ECO:0000256" key="5">
    <source>
        <dbReference type="ARBA" id="ARBA00022989"/>
    </source>
</evidence>
<dbReference type="GO" id="GO:0022857">
    <property type="term" value="F:transmembrane transporter activity"/>
    <property type="evidence" value="ECO:0007669"/>
    <property type="project" value="InterPro"/>
</dbReference>
<comment type="caution">
    <text evidence="10">The sequence shown here is derived from an EMBL/GenBank/DDBJ whole genome shotgun (WGS) entry which is preliminary data.</text>
</comment>
<dbReference type="Proteomes" id="UP000297318">
    <property type="component" value="Unassembled WGS sequence"/>
</dbReference>
<evidence type="ECO:0000256" key="1">
    <source>
        <dbReference type="ARBA" id="ARBA00004651"/>
    </source>
</evidence>
<keyword evidence="5 8" id="KW-1133">Transmembrane helix</keyword>
<name>A0A4Z1E857_9MICO</name>
<keyword evidence="3" id="KW-1003">Cell membrane</keyword>
<dbReference type="Gene3D" id="1.20.1250.20">
    <property type="entry name" value="MFS general substrate transporter like domains"/>
    <property type="match status" value="2"/>
</dbReference>
<evidence type="ECO:0000256" key="2">
    <source>
        <dbReference type="ARBA" id="ARBA00022448"/>
    </source>
</evidence>
<dbReference type="PANTHER" id="PTHR23517">
    <property type="entry name" value="RESISTANCE PROTEIN MDTM, PUTATIVE-RELATED-RELATED"/>
    <property type="match status" value="1"/>
</dbReference>
<evidence type="ECO:0000313" key="10">
    <source>
        <dbReference type="EMBL" id="TGO05691.1"/>
    </source>
</evidence>
<dbReference type="SUPFAM" id="SSF103473">
    <property type="entry name" value="MFS general substrate transporter"/>
    <property type="match status" value="1"/>
</dbReference>
<dbReference type="EMBL" id="RHPJ01000002">
    <property type="protein sequence ID" value="TGO05691.1"/>
    <property type="molecule type" value="Genomic_DNA"/>
</dbReference>
<dbReference type="AlphaFoldDB" id="A0A4Z1E857"/>
<organism evidence="10 11">
    <name type="scientific">Serinibacter arcticus</name>
    <dbReference type="NCBI Taxonomy" id="1655435"/>
    <lineage>
        <taxon>Bacteria</taxon>
        <taxon>Bacillati</taxon>
        <taxon>Actinomycetota</taxon>
        <taxon>Actinomycetes</taxon>
        <taxon>Micrococcales</taxon>
        <taxon>Beutenbergiaceae</taxon>
        <taxon>Serinibacter</taxon>
    </lineage>
</organism>
<dbReference type="PROSITE" id="PS50850">
    <property type="entry name" value="MFS"/>
    <property type="match status" value="1"/>
</dbReference>
<feature type="transmembrane region" description="Helical" evidence="8">
    <location>
        <begin position="142"/>
        <end position="163"/>
    </location>
</feature>
<proteinExistence type="predicted"/>
<keyword evidence="6 8" id="KW-0472">Membrane</keyword>
<keyword evidence="4 8" id="KW-0812">Transmembrane</keyword>
<feature type="domain" description="Major facilitator superfamily (MFS) profile" evidence="9">
    <location>
        <begin position="1"/>
        <end position="393"/>
    </location>
</feature>
<comment type="subcellular location">
    <subcellularLocation>
        <location evidence="1">Cell membrane</location>
        <topology evidence="1">Multi-pass membrane protein</topology>
    </subcellularLocation>
</comment>
<protein>
    <submittedName>
        <fullName evidence="10">Major facilitator superfamily</fullName>
    </submittedName>
</protein>
<dbReference type="PANTHER" id="PTHR23517:SF3">
    <property type="entry name" value="INTEGRAL MEMBRANE TRANSPORT PROTEIN"/>
    <property type="match status" value="1"/>
</dbReference>
<dbReference type="GO" id="GO:0005886">
    <property type="term" value="C:plasma membrane"/>
    <property type="evidence" value="ECO:0007669"/>
    <property type="project" value="UniProtKB-SubCell"/>
</dbReference>
<feature type="transmembrane region" description="Helical" evidence="8">
    <location>
        <begin position="46"/>
        <end position="68"/>
    </location>
</feature>
<evidence type="ECO:0000256" key="8">
    <source>
        <dbReference type="SAM" id="Phobius"/>
    </source>
</evidence>
<gene>
    <name evidence="10" type="ORF">SERN_1695</name>
</gene>
<feature type="region of interest" description="Disordered" evidence="7">
    <location>
        <begin position="403"/>
        <end position="428"/>
    </location>
</feature>
<dbReference type="InterPro" id="IPR050171">
    <property type="entry name" value="MFS_Transporters"/>
</dbReference>
<dbReference type="PRINTS" id="PR01035">
    <property type="entry name" value="TCRTETA"/>
</dbReference>
<dbReference type="InterPro" id="IPR011701">
    <property type="entry name" value="MFS"/>
</dbReference>
<accession>A0A4Z1E857</accession>
<keyword evidence="2" id="KW-0813">Transport</keyword>
<evidence type="ECO:0000256" key="7">
    <source>
        <dbReference type="SAM" id="MobiDB-lite"/>
    </source>
</evidence>